<dbReference type="SUPFAM" id="SSF53271">
    <property type="entry name" value="PRTase-like"/>
    <property type="match status" value="1"/>
</dbReference>
<dbReference type="Proteomes" id="UP000799429">
    <property type="component" value="Unassembled WGS sequence"/>
</dbReference>
<evidence type="ECO:0000256" key="5">
    <source>
        <dbReference type="ARBA" id="ARBA00022533"/>
    </source>
</evidence>
<dbReference type="CDD" id="cd06223">
    <property type="entry name" value="PRTases_typeI"/>
    <property type="match status" value="1"/>
</dbReference>
<feature type="domain" description="Phosphoribosyltransferase" evidence="11">
    <location>
        <begin position="42"/>
        <end position="243"/>
    </location>
</feature>
<dbReference type="AlphaFoldDB" id="A0A9P4VTF4"/>
<reference evidence="12" key="1">
    <citation type="journal article" date="2020" name="Stud. Mycol.">
        <title>101 Dothideomycetes genomes: a test case for predicting lifestyles and emergence of pathogens.</title>
        <authorList>
            <person name="Haridas S."/>
            <person name="Albert R."/>
            <person name="Binder M."/>
            <person name="Bloem J."/>
            <person name="Labutti K."/>
            <person name="Salamov A."/>
            <person name="Andreopoulos B."/>
            <person name="Baker S."/>
            <person name="Barry K."/>
            <person name="Bills G."/>
            <person name="Bluhm B."/>
            <person name="Cannon C."/>
            <person name="Castanera R."/>
            <person name="Culley D."/>
            <person name="Daum C."/>
            <person name="Ezra D."/>
            <person name="Gonzalez J."/>
            <person name="Henrissat B."/>
            <person name="Kuo A."/>
            <person name="Liang C."/>
            <person name="Lipzen A."/>
            <person name="Lutzoni F."/>
            <person name="Magnuson J."/>
            <person name="Mondo S."/>
            <person name="Nolan M."/>
            <person name="Ohm R."/>
            <person name="Pangilinan J."/>
            <person name="Park H.-J."/>
            <person name="Ramirez L."/>
            <person name="Alfaro M."/>
            <person name="Sun H."/>
            <person name="Tritt A."/>
            <person name="Yoshinaga Y."/>
            <person name="Zwiers L.-H."/>
            <person name="Turgeon B."/>
            <person name="Goodwin S."/>
            <person name="Spatafora J."/>
            <person name="Crous P."/>
            <person name="Grigoriev I."/>
        </authorList>
    </citation>
    <scope>NUCLEOTIDE SEQUENCE</scope>
    <source>
        <strain evidence="12">CBS 101060</strain>
    </source>
</reference>
<comment type="similarity">
    <text evidence="3">Belongs to the UPRTase family.</text>
</comment>
<dbReference type="GO" id="GO:0008655">
    <property type="term" value="P:pyrimidine-containing compound salvage"/>
    <property type="evidence" value="ECO:0007669"/>
    <property type="project" value="UniProtKB-ARBA"/>
</dbReference>
<evidence type="ECO:0000256" key="7">
    <source>
        <dbReference type="ARBA" id="ARBA00022679"/>
    </source>
</evidence>
<evidence type="ECO:0000256" key="4">
    <source>
        <dbReference type="ARBA" id="ARBA00011894"/>
    </source>
</evidence>
<sequence length="245" mass="27274">MTSKSDSQAPSRPVGPEYRSTSQKPTATISTEISHPNVHILPQTPQLIALLTMIRDRNTGRADFIFYSNRIIRLLVEEGLNHLPVVEHTITTPVGRSYSGVKFEGKICGVSIMRAGESMEQGLRDCCRSVRIGKILIQRDEDTSKPKLYYDKLPEDIANRWVLLLDPMLATGGSALMAVEVLISRGVPEEHILFLNLIASPEGAAKFAERFPKLRVVTAFVDQGLDEKNYIVPGLGDFGDRFYTM</sequence>
<evidence type="ECO:0000256" key="3">
    <source>
        <dbReference type="ARBA" id="ARBA00009516"/>
    </source>
</evidence>
<keyword evidence="9" id="KW-0342">GTP-binding</keyword>
<keyword evidence="13" id="KW-1185">Reference proteome</keyword>
<comment type="cofactor">
    <cofactor evidence="1">
        <name>Mg(2+)</name>
        <dbReference type="ChEBI" id="CHEBI:18420"/>
    </cofactor>
</comment>
<protein>
    <recommendedName>
        <fullName evidence="4">uracil phosphoribosyltransferase</fullName>
        <ecNumber evidence="4">2.4.2.9</ecNumber>
    </recommendedName>
</protein>
<evidence type="ECO:0000256" key="1">
    <source>
        <dbReference type="ARBA" id="ARBA00001946"/>
    </source>
</evidence>
<dbReference type="GO" id="GO:0004845">
    <property type="term" value="F:uracil phosphoribosyltransferase activity"/>
    <property type="evidence" value="ECO:0007669"/>
    <property type="project" value="UniProtKB-EC"/>
</dbReference>
<name>A0A9P4VTF4_9PEZI</name>
<gene>
    <name evidence="12" type="ORF">M501DRAFT_1000636</name>
</gene>
<feature type="compositionally biased region" description="Polar residues" evidence="10">
    <location>
        <begin position="1"/>
        <end position="10"/>
    </location>
</feature>
<organism evidence="12 13">
    <name type="scientific">Patellaria atrata CBS 101060</name>
    <dbReference type="NCBI Taxonomy" id="1346257"/>
    <lineage>
        <taxon>Eukaryota</taxon>
        <taxon>Fungi</taxon>
        <taxon>Dikarya</taxon>
        <taxon>Ascomycota</taxon>
        <taxon>Pezizomycotina</taxon>
        <taxon>Dothideomycetes</taxon>
        <taxon>Dothideomycetes incertae sedis</taxon>
        <taxon>Patellariales</taxon>
        <taxon>Patellariaceae</taxon>
        <taxon>Patellaria</taxon>
    </lineage>
</organism>
<dbReference type="InterPro" id="IPR029057">
    <property type="entry name" value="PRTase-like"/>
</dbReference>
<dbReference type="Gene3D" id="3.40.50.2020">
    <property type="match status" value="1"/>
</dbReference>
<dbReference type="EMBL" id="MU006091">
    <property type="protein sequence ID" value="KAF2841425.1"/>
    <property type="molecule type" value="Genomic_DNA"/>
</dbReference>
<comment type="pathway">
    <text evidence="2">Pyrimidine metabolism; UMP biosynthesis via salvage pathway; UMP from uracil: step 1/1.</text>
</comment>
<dbReference type="InterPro" id="IPR000836">
    <property type="entry name" value="PRTase_dom"/>
</dbReference>
<evidence type="ECO:0000256" key="2">
    <source>
        <dbReference type="ARBA" id="ARBA00005180"/>
    </source>
</evidence>
<dbReference type="NCBIfam" id="NF001097">
    <property type="entry name" value="PRK00129.1"/>
    <property type="match status" value="1"/>
</dbReference>
<dbReference type="Pfam" id="PF14681">
    <property type="entry name" value="UPRTase"/>
    <property type="match status" value="1"/>
</dbReference>
<dbReference type="EC" id="2.4.2.9" evidence="4"/>
<evidence type="ECO:0000256" key="10">
    <source>
        <dbReference type="SAM" id="MobiDB-lite"/>
    </source>
</evidence>
<evidence type="ECO:0000256" key="8">
    <source>
        <dbReference type="ARBA" id="ARBA00022741"/>
    </source>
</evidence>
<keyword evidence="8" id="KW-0547">Nucleotide-binding</keyword>
<feature type="region of interest" description="Disordered" evidence="10">
    <location>
        <begin position="1"/>
        <end position="27"/>
    </location>
</feature>
<dbReference type="GO" id="GO:0005525">
    <property type="term" value="F:GTP binding"/>
    <property type="evidence" value="ECO:0007669"/>
    <property type="project" value="UniProtKB-KW"/>
</dbReference>
<keyword evidence="6" id="KW-0328">Glycosyltransferase</keyword>
<evidence type="ECO:0000259" key="11">
    <source>
        <dbReference type="Pfam" id="PF14681"/>
    </source>
</evidence>
<proteinExistence type="inferred from homology"/>
<evidence type="ECO:0000256" key="9">
    <source>
        <dbReference type="ARBA" id="ARBA00023134"/>
    </source>
</evidence>
<dbReference type="FunFam" id="3.40.50.2020:FF:000023">
    <property type="entry name" value="Probable uracil phosphoribosyltransferase"/>
    <property type="match status" value="1"/>
</dbReference>
<evidence type="ECO:0000313" key="12">
    <source>
        <dbReference type="EMBL" id="KAF2841425.1"/>
    </source>
</evidence>
<accession>A0A9P4VTF4</accession>
<evidence type="ECO:0000313" key="13">
    <source>
        <dbReference type="Proteomes" id="UP000799429"/>
    </source>
</evidence>
<evidence type="ECO:0000256" key="6">
    <source>
        <dbReference type="ARBA" id="ARBA00022676"/>
    </source>
</evidence>
<dbReference type="OrthoDB" id="106623at2759"/>
<keyword evidence="7" id="KW-0808">Transferase</keyword>
<comment type="caution">
    <text evidence="12">The sequence shown here is derived from an EMBL/GenBank/DDBJ whole genome shotgun (WGS) entry which is preliminary data.</text>
</comment>
<keyword evidence="5" id="KW-0021">Allosteric enzyme</keyword>